<dbReference type="Proteomes" id="UP001066276">
    <property type="component" value="Chromosome 4_1"/>
</dbReference>
<keyword evidence="3" id="KW-1185">Reference proteome</keyword>
<proteinExistence type="predicted"/>
<comment type="caution">
    <text evidence="2">The sequence shown here is derived from an EMBL/GenBank/DDBJ whole genome shotgun (WGS) entry which is preliminary data.</text>
</comment>
<feature type="region of interest" description="Disordered" evidence="1">
    <location>
        <begin position="1"/>
        <end position="64"/>
    </location>
</feature>
<evidence type="ECO:0000313" key="2">
    <source>
        <dbReference type="EMBL" id="KAJ1171150.1"/>
    </source>
</evidence>
<name>A0AAV7T4I6_PLEWA</name>
<gene>
    <name evidence="2" type="ORF">NDU88_003021</name>
</gene>
<dbReference type="EMBL" id="JANPWB010000007">
    <property type="protein sequence ID" value="KAJ1171150.1"/>
    <property type="molecule type" value="Genomic_DNA"/>
</dbReference>
<evidence type="ECO:0000256" key="1">
    <source>
        <dbReference type="SAM" id="MobiDB-lite"/>
    </source>
</evidence>
<reference evidence="2" key="1">
    <citation type="journal article" date="2022" name="bioRxiv">
        <title>Sequencing and chromosome-scale assembly of the giantPleurodeles waltlgenome.</title>
        <authorList>
            <person name="Brown T."/>
            <person name="Elewa A."/>
            <person name="Iarovenko S."/>
            <person name="Subramanian E."/>
            <person name="Araus A.J."/>
            <person name="Petzold A."/>
            <person name="Susuki M."/>
            <person name="Suzuki K.-i.T."/>
            <person name="Hayashi T."/>
            <person name="Toyoda A."/>
            <person name="Oliveira C."/>
            <person name="Osipova E."/>
            <person name="Leigh N.D."/>
            <person name="Simon A."/>
            <person name="Yun M.H."/>
        </authorList>
    </citation>
    <scope>NUCLEOTIDE SEQUENCE</scope>
    <source>
        <strain evidence="2">20211129_DDA</strain>
        <tissue evidence="2">Liver</tissue>
    </source>
</reference>
<evidence type="ECO:0000313" key="3">
    <source>
        <dbReference type="Proteomes" id="UP001066276"/>
    </source>
</evidence>
<dbReference type="AlphaFoldDB" id="A0AAV7T4I6"/>
<feature type="compositionally biased region" description="Polar residues" evidence="1">
    <location>
        <begin position="30"/>
        <end position="47"/>
    </location>
</feature>
<organism evidence="2 3">
    <name type="scientific">Pleurodeles waltl</name>
    <name type="common">Iberian ribbed newt</name>
    <dbReference type="NCBI Taxonomy" id="8319"/>
    <lineage>
        <taxon>Eukaryota</taxon>
        <taxon>Metazoa</taxon>
        <taxon>Chordata</taxon>
        <taxon>Craniata</taxon>
        <taxon>Vertebrata</taxon>
        <taxon>Euteleostomi</taxon>
        <taxon>Amphibia</taxon>
        <taxon>Batrachia</taxon>
        <taxon>Caudata</taxon>
        <taxon>Salamandroidea</taxon>
        <taxon>Salamandridae</taxon>
        <taxon>Pleurodelinae</taxon>
        <taxon>Pleurodeles</taxon>
    </lineage>
</organism>
<protein>
    <submittedName>
        <fullName evidence="2">Uncharacterized protein</fullName>
    </submittedName>
</protein>
<accession>A0AAV7T4I6</accession>
<sequence>MAAGPGPPRRRSERAATPAAASPPGPGTALQRSSACKQCVTGGSSPSLREKEAAPESDAARGTGSRLKVLWENSAAACCLTSARAGSLAAPDLCA</sequence>